<dbReference type="AlphaFoldDB" id="A0A158R4H0"/>
<feature type="domain" description="LTD" evidence="4">
    <location>
        <begin position="485"/>
        <end position="603"/>
    </location>
</feature>
<keyword evidence="2 3" id="KW-0175">Coiled coil</keyword>
<dbReference type="GO" id="GO:0005200">
    <property type="term" value="F:structural constituent of cytoskeleton"/>
    <property type="evidence" value="ECO:0007669"/>
    <property type="project" value="TreeGrafter"/>
</dbReference>
<reference evidence="6" key="1">
    <citation type="submission" date="2016-04" db="UniProtKB">
        <authorList>
            <consortium name="WormBaseParasite"/>
        </authorList>
    </citation>
    <scope>IDENTIFICATION</scope>
</reference>
<organism evidence="5 6">
    <name type="scientific">Syphacia muris</name>
    <dbReference type="NCBI Taxonomy" id="451379"/>
    <lineage>
        <taxon>Eukaryota</taxon>
        <taxon>Metazoa</taxon>
        <taxon>Ecdysozoa</taxon>
        <taxon>Nematoda</taxon>
        <taxon>Chromadorea</taxon>
        <taxon>Rhabditida</taxon>
        <taxon>Spirurina</taxon>
        <taxon>Oxyuridomorpha</taxon>
        <taxon>Oxyuroidea</taxon>
        <taxon>Oxyuridae</taxon>
        <taxon>Syphacia</taxon>
    </lineage>
</organism>
<dbReference type="Pfam" id="PF00038">
    <property type="entry name" value="Filament"/>
    <property type="match status" value="1"/>
</dbReference>
<evidence type="ECO:0000259" key="4">
    <source>
        <dbReference type="PROSITE" id="PS51841"/>
    </source>
</evidence>
<dbReference type="InterPro" id="IPR036415">
    <property type="entry name" value="Lamin_tail_dom_sf"/>
</dbReference>
<dbReference type="PROSITE" id="PS51841">
    <property type="entry name" value="LTD"/>
    <property type="match status" value="1"/>
</dbReference>
<dbReference type="GO" id="GO:0006998">
    <property type="term" value="P:nuclear envelope organization"/>
    <property type="evidence" value="ECO:0007669"/>
    <property type="project" value="TreeGrafter"/>
</dbReference>
<keyword evidence="1" id="KW-0403">Intermediate filament</keyword>
<dbReference type="PANTHER" id="PTHR45721:SF15">
    <property type="entry name" value="INTERMEDIATE FILAMENT PROTEIN IFP-1"/>
    <property type="match status" value="1"/>
</dbReference>
<dbReference type="SUPFAM" id="SSF74853">
    <property type="entry name" value="Lamin A/C globular tail domain"/>
    <property type="match status" value="1"/>
</dbReference>
<evidence type="ECO:0000256" key="2">
    <source>
        <dbReference type="ARBA" id="ARBA00023054"/>
    </source>
</evidence>
<feature type="coiled-coil region" evidence="3">
    <location>
        <begin position="352"/>
        <end position="446"/>
    </location>
</feature>
<dbReference type="GO" id="GO:0031507">
    <property type="term" value="P:heterochromatin formation"/>
    <property type="evidence" value="ECO:0007669"/>
    <property type="project" value="TreeGrafter"/>
</dbReference>
<dbReference type="Proteomes" id="UP000046393">
    <property type="component" value="Unplaced"/>
</dbReference>
<keyword evidence="5" id="KW-1185">Reference proteome</keyword>
<dbReference type="GO" id="GO:0090435">
    <property type="term" value="P:protein localization to nuclear envelope"/>
    <property type="evidence" value="ECO:0007669"/>
    <property type="project" value="TreeGrafter"/>
</dbReference>
<dbReference type="STRING" id="451379.A0A158R4H0"/>
<accession>A0A158R4H0</accession>
<dbReference type="PANTHER" id="PTHR45721">
    <property type="entry name" value="LAMIN DM0-RELATED"/>
    <property type="match status" value="1"/>
</dbReference>
<evidence type="ECO:0000256" key="3">
    <source>
        <dbReference type="SAM" id="Coils"/>
    </source>
</evidence>
<dbReference type="SUPFAM" id="SSF64593">
    <property type="entry name" value="Intermediate filament protein, coiled coil region"/>
    <property type="match status" value="1"/>
</dbReference>
<protein>
    <submittedName>
        <fullName evidence="6">LTD domain-containing protein</fullName>
    </submittedName>
</protein>
<dbReference type="GO" id="GO:0007097">
    <property type="term" value="P:nuclear migration"/>
    <property type="evidence" value="ECO:0007669"/>
    <property type="project" value="TreeGrafter"/>
</dbReference>
<dbReference type="WBParaSite" id="SMUV_0000339301-mRNA-1">
    <property type="protein sequence ID" value="SMUV_0000339301-mRNA-1"/>
    <property type="gene ID" value="SMUV_0000339301"/>
</dbReference>
<dbReference type="Gene3D" id="2.60.40.1260">
    <property type="entry name" value="Lamin Tail domain"/>
    <property type="match status" value="1"/>
</dbReference>
<dbReference type="InterPro" id="IPR039008">
    <property type="entry name" value="IF_rod_dom"/>
</dbReference>
<name>A0A158R4H0_9BILA</name>
<dbReference type="GO" id="GO:0005652">
    <property type="term" value="C:nuclear lamina"/>
    <property type="evidence" value="ECO:0007669"/>
    <property type="project" value="TreeGrafter"/>
</dbReference>
<evidence type="ECO:0000256" key="1">
    <source>
        <dbReference type="ARBA" id="ARBA00022754"/>
    </source>
</evidence>
<dbReference type="InterPro" id="IPR001322">
    <property type="entry name" value="Lamin_tail_dom"/>
</dbReference>
<dbReference type="GO" id="GO:0051664">
    <property type="term" value="P:nuclear pore localization"/>
    <property type="evidence" value="ECO:0007669"/>
    <property type="project" value="TreeGrafter"/>
</dbReference>
<evidence type="ECO:0000313" key="5">
    <source>
        <dbReference type="Proteomes" id="UP000046393"/>
    </source>
</evidence>
<sequence length="603" mass="70170">MIKRSLVKRVNFAEEVSLGASDGYESGIASVQLCASPKAALNVKVDSFGVITNDDTCQSISSCSDSKLELLRLDDENFLKEIEVQRKILNALTISSAADIEARTGQVFKIAGLNDILATIIEKSRFYEADNKHKLRNLEKFRRHQWPEKLYITEIAEAKKIILDLENEAVELNKKCGNLKNEFGVQEREFEISQQFEDWERKEVDRLILEYSRIENEANILKRRLFEGEDHVKKLKGYNLFYSNLLNSTRKNAAVERLSKMELSNEVYALLQEISMMREEQDFQVDGLKTNIDKEFSASYRERFRNEFAKELQNVRKEHEKLVNARRIELQCWYERRLREVELMMMKRTSNRNRELRELNMLKEQMMGLRERCLHYEQQNLKLTNQISSMSMQLQQQRDKYKAILEQSDSEIAKLSKEHDELALEFENLMRSKVDVQEEINEYQTLLNDAKFTDDSDLAMEIFRPNLITTEIEEQILNKDGETVKKTAKQQISKGNVVIKDVASDGCYVTVENISAVTNEPIGQWKIQRCVDSGADIIFIFPYAFALGPHKSIKVWANDQNKRSKQLVLKNSQDPPIIPYRSKIVLLNVLGEVAAKRRCYCYC</sequence>
<feature type="coiled-coil region" evidence="3">
    <location>
        <begin position="155"/>
        <end position="224"/>
    </location>
</feature>
<dbReference type="Gene3D" id="1.20.5.170">
    <property type="match status" value="1"/>
</dbReference>
<evidence type="ECO:0000313" key="6">
    <source>
        <dbReference type="WBParaSite" id="SMUV_0000339301-mRNA-1"/>
    </source>
</evidence>
<dbReference type="GO" id="GO:0005882">
    <property type="term" value="C:intermediate filament"/>
    <property type="evidence" value="ECO:0007669"/>
    <property type="project" value="UniProtKB-KW"/>
</dbReference>
<proteinExistence type="predicted"/>